<proteinExistence type="evidence at transcript level"/>
<protein>
    <submittedName>
        <fullName evidence="1">SJCHGC08551 protein</fullName>
    </submittedName>
</protein>
<accession>Q5DDZ1</accession>
<name>Q5DDZ1_SCHJA</name>
<organism evidence="1">
    <name type="scientific">Schistosoma japonicum</name>
    <name type="common">Blood fluke</name>
    <dbReference type="NCBI Taxonomy" id="6182"/>
    <lineage>
        <taxon>Eukaryota</taxon>
        <taxon>Metazoa</taxon>
        <taxon>Spiralia</taxon>
        <taxon>Lophotrochozoa</taxon>
        <taxon>Platyhelminthes</taxon>
        <taxon>Trematoda</taxon>
        <taxon>Digenea</taxon>
        <taxon>Strigeidida</taxon>
        <taxon>Schistosomatoidea</taxon>
        <taxon>Schistosomatidae</taxon>
        <taxon>Schistosoma</taxon>
    </lineage>
</organism>
<dbReference type="InterPro" id="IPR038513">
    <property type="entry name" value="FAIM1_dom_sf"/>
</dbReference>
<dbReference type="Gene3D" id="2.40.128.180">
    <property type="match status" value="1"/>
</dbReference>
<reference evidence="1" key="2">
    <citation type="journal article" date="2006" name="PLoS Pathog.">
        <title>New perspectives on host-parasite interplay by comparative transcriptomic and proteomic analyses of Schistosoma japonicum.</title>
        <authorList>
            <person name="Liu F."/>
            <person name="Lu J."/>
            <person name="Hu W."/>
            <person name="Wang S.Y."/>
            <person name="Cui S.J."/>
            <person name="Chi M."/>
            <person name="Yan Q."/>
            <person name="Wang X.R."/>
            <person name="Song H.D."/>
            <person name="Xu X.N."/>
            <person name="Wang J.J."/>
            <person name="Zhang X.L."/>
            <person name="Zhang X."/>
            <person name="Wang Z.Q."/>
            <person name="Xue C.L."/>
            <person name="Brindley P.J."/>
            <person name="McManus D.P."/>
            <person name="Yang P.Y."/>
            <person name="Feng Z."/>
            <person name="Chen Z."/>
            <person name="Han Z.G."/>
        </authorList>
    </citation>
    <scope>NUCLEOTIDE SEQUENCE</scope>
</reference>
<reference evidence="1" key="1">
    <citation type="submission" date="2004-11" db="EMBL/GenBank/DDBJ databases">
        <title>The full-length cDNA sequences of Schistosoma japonicum genes.</title>
        <authorList>
            <person name="Han Z."/>
        </authorList>
    </citation>
    <scope>NUCLEOTIDE SEQUENCE</scope>
</reference>
<evidence type="ECO:0000313" key="1">
    <source>
        <dbReference type="EMBL" id="AAW25965.1"/>
    </source>
</evidence>
<sequence length="146" mass="16661">MSVIFTTGKKSSEIIGHTSSTSPKVRRTNARITKNPSTGYEPSENVVVWNINLGEDQFNLAYCMDTQILWCNDEQVQLHIFQTTSEKNSQEYLFSLKDHKGILTITSFTNQITPICKLYIDGNEIQNSHSELPISKKKLDNKYTQL</sequence>
<dbReference type="EMBL" id="AY814233">
    <property type="protein sequence ID" value="AAW25965.1"/>
    <property type="molecule type" value="mRNA"/>
</dbReference>
<dbReference type="AlphaFoldDB" id="Q5DDZ1"/>